<organism evidence="1 2">
    <name type="scientific">Stegodyphus mimosarum</name>
    <name type="common">African social velvet spider</name>
    <dbReference type="NCBI Taxonomy" id="407821"/>
    <lineage>
        <taxon>Eukaryota</taxon>
        <taxon>Metazoa</taxon>
        <taxon>Ecdysozoa</taxon>
        <taxon>Arthropoda</taxon>
        <taxon>Chelicerata</taxon>
        <taxon>Arachnida</taxon>
        <taxon>Araneae</taxon>
        <taxon>Araneomorphae</taxon>
        <taxon>Entelegynae</taxon>
        <taxon>Eresoidea</taxon>
        <taxon>Eresidae</taxon>
        <taxon>Stegodyphus</taxon>
    </lineage>
</organism>
<accession>A0A087USA1</accession>
<keyword evidence="2" id="KW-1185">Reference proteome</keyword>
<sequence>MNLMSDIPIFTFTRAYLLSGKQFKYEDRYLYQVLYKFEYSTRNIIILSTEYYNK</sequence>
<dbReference type="AlphaFoldDB" id="A0A087USA1"/>
<evidence type="ECO:0000313" key="1">
    <source>
        <dbReference type="EMBL" id="KFM80240.1"/>
    </source>
</evidence>
<proteinExistence type="predicted"/>
<evidence type="ECO:0000313" key="2">
    <source>
        <dbReference type="Proteomes" id="UP000054359"/>
    </source>
</evidence>
<gene>
    <name evidence="1" type="ORF">X975_03086</name>
</gene>
<dbReference type="Proteomes" id="UP000054359">
    <property type="component" value="Unassembled WGS sequence"/>
</dbReference>
<feature type="non-terminal residue" evidence="1">
    <location>
        <position position="54"/>
    </location>
</feature>
<dbReference type="EMBL" id="KK121329">
    <property type="protein sequence ID" value="KFM80240.1"/>
    <property type="molecule type" value="Genomic_DNA"/>
</dbReference>
<reference evidence="1 2" key="1">
    <citation type="submission" date="2013-11" db="EMBL/GenBank/DDBJ databases">
        <title>Genome sequencing of Stegodyphus mimosarum.</title>
        <authorList>
            <person name="Bechsgaard J."/>
        </authorList>
    </citation>
    <scope>NUCLEOTIDE SEQUENCE [LARGE SCALE GENOMIC DNA]</scope>
</reference>
<protein>
    <submittedName>
        <fullName evidence="1">Uncharacterized protein</fullName>
    </submittedName>
</protein>
<name>A0A087USA1_STEMI</name>